<evidence type="ECO:0000259" key="1">
    <source>
        <dbReference type="Pfam" id="PF03527"/>
    </source>
</evidence>
<evidence type="ECO:0000313" key="2">
    <source>
        <dbReference type="EMBL" id="GEN26354.1"/>
    </source>
</evidence>
<sequence length="86" mass="9755">MLYSGYRLAEPQLYYFQTDHLGTPLEVTDTNGNLAWVGHYRAWGKLDKARDGNGTVRPLPCPMANRLPGCVTAPVTCMPWRWTSRN</sequence>
<gene>
    <name evidence="2" type="ORF">HCU01_43030</name>
</gene>
<comment type="caution">
    <text evidence="2">The sequence shown here is derived from an EMBL/GenBank/DDBJ whole genome shotgun (WGS) entry which is preliminary data.</text>
</comment>
<dbReference type="Pfam" id="PF03527">
    <property type="entry name" value="RHS"/>
    <property type="match status" value="1"/>
</dbReference>
<organism evidence="2 3">
    <name type="scientific">Halomonas cupida</name>
    <dbReference type="NCBI Taxonomy" id="44933"/>
    <lineage>
        <taxon>Bacteria</taxon>
        <taxon>Pseudomonadati</taxon>
        <taxon>Pseudomonadota</taxon>
        <taxon>Gammaproteobacteria</taxon>
        <taxon>Oceanospirillales</taxon>
        <taxon>Halomonadaceae</taxon>
        <taxon>Halomonas</taxon>
    </lineage>
</organism>
<evidence type="ECO:0000313" key="3">
    <source>
        <dbReference type="Proteomes" id="UP000321726"/>
    </source>
</evidence>
<keyword evidence="3" id="KW-1185">Reference proteome</keyword>
<proteinExistence type="predicted"/>
<name>A0ABQ0WKT2_9GAMM</name>
<dbReference type="InterPro" id="IPR001826">
    <property type="entry name" value="RHS"/>
</dbReference>
<accession>A0ABQ0WKT2</accession>
<dbReference type="EMBL" id="BJXU01000233">
    <property type="protein sequence ID" value="GEN26354.1"/>
    <property type="molecule type" value="Genomic_DNA"/>
</dbReference>
<protein>
    <recommendedName>
        <fullName evidence="1">RHS protein conserved region domain-containing protein</fullName>
    </recommendedName>
</protein>
<dbReference type="Proteomes" id="UP000321726">
    <property type="component" value="Unassembled WGS sequence"/>
</dbReference>
<dbReference type="Gene3D" id="2.180.10.10">
    <property type="entry name" value="RHS repeat-associated core"/>
    <property type="match status" value="1"/>
</dbReference>
<dbReference type="RefSeq" id="WP_073437393.1">
    <property type="nucleotide sequence ID" value="NZ_CP094345.1"/>
</dbReference>
<reference evidence="2 3" key="1">
    <citation type="submission" date="2019-07" db="EMBL/GenBank/DDBJ databases">
        <title>Whole genome shotgun sequence of Halomonas cupida NBRC 102219.</title>
        <authorList>
            <person name="Hosoyama A."/>
            <person name="Uohara A."/>
            <person name="Ohji S."/>
            <person name="Ichikawa N."/>
        </authorList>
    </citation>
    <scope>NUCLEOTIDE SEQUENCE [LARGE SCALE GENOMIC DNA]</scope>
    <source>
        <strain evidence="2 3">NBRC 102219</strain>
    </source>
</reference>
<feature type="domain" description="RHS protein conserved region" evidence="1">
    <location>
        <begin position="14"/>
        <end position="46"/>
    </location>
</feature>